<dbReference type="PANTHER" id="PTHR35096">
    <property type="entry name" value="BNAA08G28570D PROTEIN"/>
    <property type="match status" value="1"/>
</dbReference>
<evidence type="ECO:0000313" key="3">
    <source>
        <dbReference type="EMBL" id="TKS14978.1"/>
    </source>
</evidence>
<sequence>MRTEVHRAGNFPPQRGMNPLQANQNPTTPPHPLTSQLQYPHSEKKTNPFNDVALTTARIYQIVLMHGFRRTHKRSKRSTLEDNFLPYDDASLSLGEAKQDLEFLKWQECSDQSIETVLFNHKTNGEVKSSGHDDALKSFVRSSQEEEKI</sequence>
<name>A0A4U5QV96_POPAL</name>
<comment type="caution">
    <text evidence="3">The sequence shown here is derived from an EMBL/GenBank/DDBJ whole genome shotgun (WGS) entry which is preliminary data.</text>
</comment>
<evidence type="ECO:0000259" key="2">
    <source>
        <dbReference type="Pfam" id="PF25042"/>
    </source>
</evidence>
<dbReference type="AlphaFoldDB" id="A0A4U5QV96"/>
<gene>
    <name evidence="3" type="ORF">D5086_0000036450</name>
</gene>
<dbReference type="EMBL" id="RCHU01000101">
    <property type="protein sequence ID" value="TKS14978.1"/>
    <property type="molecule type" value="Genomic_DNA"/>
</dbReference>
<dbReference type="PANTHER" id="PTHR35096:SF8">
    <property type="entry name" value="OS03G0308600 PROTEIN"/>
    <property type="match status" value="1"/>
</dbReference>
<feature type="region of interest" description="Disordered" evidence="1">
    <location>
        <begin position="126"/>
        <end position="149"/>
    </location>
</feature>
<feature type="compositionally biased region" description="Basic and acidic residues" evidence="1">
    <location>
        <begin position="126"/>
        <end position="136"/>
    </location>
</feature>
<organism evidence="3">
    <name type="scientific">Populus alba</name>
    <name type="common">White poplar</name>
    <dbReference type="NCBI Taxonomy" id="43335"/>
    <lineage>
        <taxon>Eukaryota</taxon>
        <taxon>Viridiplantae</taxon>
        <taxon>Streptophyta</taxon>
        <taxon>Embryophyta</taxon>
        <taxon>Tracheophyta</taxon>
        <taxon>Spermatophyta</taxon>
        <taxon>Magnoliopsida</taxon>
        <taxon>eudicotyledons</taxon>
        <taxon>Gunneridae</taxon>
        <taxon>Pentapetalae</taxon>
        <taxon>rosids</taxon>
        <taxon>fabids</taxon>
        <taxon>Malpighiales</taxon>
        <taxon>Salicaceae</taxon>
        <taxon>Saliceae</taxon>
        <taxon>Populus</taxon>
    </lineage>
</organism>
<evidence type="ECO:0000256" key="1">
    <source>
        <dbReference type="SAM" id="MobiDB-lite"/>
    </source>
</evidence>
<feature type="region of interest" description="Disordered" evidence="1">
    <location>
        <begin position="1"/>
        <end position="37"/>
    </location>
</feature>
<dbReference type="Pfam" id="PF25042">
    <property type="entry name" value="DUF7787"/>
    <property type="match status" value="1"/>
</dbReference>
<proteinExistence type="predicted"/>
<feature type="domain" description="DUF7787" evidence="2">
    <location>
        <begin position="52"/>
        <end position="78"/>
    </location>
</feature>
<reference evidence="3" key="1">
    <citation type="submission" date="2018-10" db="EMBL/GenBank/DDBJ databases">
        <title>Population genomic analysis revealed the cold adaptation of white poplar.</title>
        <authorList>
            <person name="Liu Y.-J."/>
        </authorList>
    </citation>
    <scope>NUCLEOTIDE SEQUENCE [LARGE SCALE GENOMIC DNA]</scope>
    <source>
        <strain evidence="3">PAL-ZL1</strain>
    </source>
</reference>
<protein>
    <recommendedName>
        <fullName evidence="2">DUF7787 domain-containing protein</fullName>
    </recommendedName>
</protein>
<accession>A0A4U5QV96</accession>
<dbReference type="InterPro" id="IPR056689">
    <property type="entry name" value="DUF7787"/>
</dbReference>